<evidence type="ECO:0000256" key="5">
    <source>
        <dbReference type="ARBA" id="ARBA00025784"/>
    </source>
</evidence>
<dbReference type="Proteomes" id="UP000551758">
    <property type="component" value="Unassembled WGS sequence"/>
</dbReference>
<keyword evidence="8" id="KW-1185">Reference proteome</keyword>
<evidence type="ECO:0000256" key="6">
    <source>
        <dbReference type="SAM" id="MobiDB-lite"/>
    </source>
</evidence>
<comment type="caution">
    <text evidence="7">The sequence shown here is derived from an EMBL/GenBank/DDBJ whole genome shotgun (WGS) entry which is preliminary data.</text>
</comment>
<dbReference type="PANTHER" id="PTHR15950:SF16">
    <property type="entry name" value="TRANSCRIPTION COFACTOR VESTIGIAL-LIKE PROTEIN 3"/>
    <property type="match status" value="1"/>
</dbReference>
<name>A0A7J7FQD2_DICBM</name>
<keyword evidence="2" id="KW-0805">Transcription regulation</keyword>
<evidence type="ECO:0000256" key="1">
    <source>
        <dbReference type="ARBA" id="ARBA00004123"/>
    </source>
</evidence>
<dbReference type="EMBL" id="JACDTQ010000021">
    <property type="protein sequence ID" value="KAF5929604.1"/>
    <property type="molecule type" value="Genomic_DNA"/>
</dbReference>
<comment type="similarity">
    <text evidence="5">Belongs to the vestigial family.</text>
</comment>
<comment type="subcellular location">
    <subcellularLocation>
        <location evidence="1">Nucleus</location>
    </subcellularLocation>
</comment>
<evidence type="ECO:0000313" key="7">
    <source>
        <dbReference type="EMBL" id="KAF5929604.1"/>
    </source>
</evidence>
<sequence>TLHQALDVPVIVTVVPSCGTAMKSASRPDSSALASQRSSFPTSFWTSSYQPPTAPCLGAVHPDFQVTAPPGAFTAAEPSPWPGHGLHQTGPAPPPPPPVSESWRYPLASQLSFANMFIEPSHFAIIPAFLQKLPFKEIKEIWKYQVMLSIFRIIEGLFMFAWIGHIFLENVREQACVHVTYKGHSIGRQCLNSILHLLVPVSFIQEVYHIDIQILSMHVPQCEVTTLPLLSPAITLIGSVFSFLKSIGPWELEDVFPRHLGAEGKCEYLLIKDYLKVSHQRLTNCGCFVYSIKTRARNHHGTETHSISRSGWSMNPPVHWEKRLRGFSILQWDTIDMKGEEEVPAS</sequence>
<accession>A0A7J7FQD2</accession>
<keyword evidence="4" id="KW-0539">Nucleus</keyword>
<evidence type="ECO:0000256" key="3">
    <source>
        <dbReference type="ARBA" id="ARBA00023163"/>
    </source>
</evidence>
<feature type="region of interest" description="Disordered" evidence="6">
    <location>
        <begin position="77"/>
        <end position="99"/>
    </location>
</feature>
<evidence type="ECO:0000256" key="4">
    <source>
        <dbReference type="ARBA" id="ARBA00023242"/>
    </source>
</evidence>
<organism evidence="7 8">
    <name type="scientific">Diceros bicornis minor</name>
    <name type="common">South-central black rhinoceros</name>
    <dbReference type="NCBI Taxonomy" id="77932"/>
    <lineage>
        <taxon>Eukaryota</taxon>
        <taxon>Metazoa</taxon>
        <taxon>Chordata</taxon>
        <taxon>Craniata</taxon>
        <taxon>Vertebrata</taxon>
        <taxon>Euteleostomi</taxon>
        <taxon>Mammalia</taxon>
        <taxon>Eutheria</taxon>
        <taxon>Laurasiatheria</taxon>
        <taxon>Perissodactyla</taxon>
        <taxon>Rhinocerotidae</taxon>
        <taxon>Diceros</taxon>
    </lineage>
</organism>
<reference evidence="7 8" key="1">
    <citation type="journal article" date="2020" name="Mol. Biol. Evol.">
        <title>Interspecific Gene Flow and the Evolution of Specialization in Black and White Rhinoceros.</title>
        <authorList>
            <person name="Moodley Y."/>
            <person name="Westbury M.V."/>
            <person name="Russo I.M."/>
            <person name="Gopalakrishnan S."/>
            <person name="Rakotoarivelo A."/>
            <person name="Olsen R.A."/>
            <person name="Prost S."/>
            <person name="Tunstall T."/>
            <person name="Ryder O.A."/>
            <person name="Dalen L."/>
            <person name="Bruford M.W."/>
        </authorList>
    </citation>
    <scope>NUCLEOTIDE SEQUENCE [LARGE SCALE GENOMIC DNA]</scope>
    <source>
        <strain evidence="7">SBR-YM</strain>
        <tissue evidence="7">Skin</tissue>
    </source>
</reference>
<gene>
    <name evidence="7" type="ORF">HPG69_016661</name>
</gene>
<proteinExistence type="inferred from homology"/>
<feature type="non-terminal residue" evidence="7">
    <location>
        <position position="1"/>
    </location>
</feature>
<evidence type="ECO:0000313" key="8">
    <source>
        <dbReference type="Proteomes" id="UP000551758"/>
    </source>
</evidence>
<dbReference type="InterPro" id="IPR011520">
    <property type="entry name" value="Vg_fam"/>
</dbReference>
<dbReference type="GO" id="GO:0005634">
    <property type="term" value="C:nucleus"/>
    <property type="evidence" value="ECO:0007669"/>
    <property type="project" value="UniProtKB-SubCell"/>
</dbReference>
<evidence type="ECO:0000256" key="2">
    <source>
        <dbReference type="ARBA" id="ARBA00023015"/>
    </source>
</evidence>
<keyword evidence="3" id="KW-0804">Transcription</keyword>
<dbReference type="AlphaFoldDB" id="A0A7J7FQD2"/>
<dbReference type="PANTHER" id="PTHR15950">
    <property type="entry name" value="TRANSCRIPTION COFACTOR VESTIGIAL-LIKE PROTEIN"/>
    <property type="match status" value="1"/>
</dbReference>
<protein>
    <submittedName>
        <fullName evidence="7">Uncharacterized protein</fullName>
    </submittedName>
</protein>
<dbReference type="GO" id="GO:0006355">
    <property type="term" value="P:regulation of DNA-templated transcription"/>
    <property type="evidence" value="ECO:0007669"/>
    <property type="project" value="InterPro"/>
</dbReference>